<dbReference type="PANTHER" id="PTHR19384:SF17">
    <property type="entry name" value="NADPH--CYTOCHROME P450 REDUCTASE"/>
    <property type="match status" value="1"/>
</dbReference>
<evidence type="ECO:0000256" key="12">
    <source>
        <dbReference type="ARBA" id="ARBA00023004"/>
    </source>
</evidence>
<evidence type="ECO:0000259" key="19">
    <source>
        <dbReference type="PROSITE" id="PS50902"/>
    </source>
</evidence>
<dbReference type="InterPro" id="IPR008254">
    <property type="entry name" value="Flavodoxin/NO_synth"/>
</dbReference>
<evidence type="ECO:0000256" key="14">
    <source>
        <dbReference type="ARBA" id="ARBA00023125"/>
    </source>
</evidence>
<dbReference type="InterPro" id="IPR017938">
    <property type="entry name" value="Riboflavin_synthase-like_b-brl"/>
</dbReference>
<dbReference type="Gene3D" id="2.40.30.10">
    <property type="entry name" value="Translation factors"/>
    <property type="match status" value="1"/>
</dbReference>
<dbReference type="Pfam" id="PF00667">
    <property type="entry name" value="FAD_binding_1"/>
    <property type="match status" value="1"/>
</dbReference>
<dbReference type="EC" id="1.6.2.4" evidence="15"/>
<keyword evidence="12" id="KW-0408">Iron</keyword>
<dbReference type="PROSITE" id="PS00086">
    <property type="entry name" value="CYTOCHROME_P450"/>
    <property type="match status" value="1"/>
</dbReference>
<dbReference type="KEGG" id="pbor:BSF38_00176"/>
<evidence type="ECO:0000256" key="6">
    <source>
        <dbReference type="ARBA" id="ARBA00022630"/>
    </source>
</evidence>
<evidence type="ECO:0000256" key="9">
    <source>
        <dbReference type="ARBA" id="ARBA00022827"/>
    </source>
</evidence>
<dbReference type="CDD" id="cd06206">
    <property type="entry name" value="bifunctional_CYPOR"/>
    <property type="match status" value="1"/>
</dbReference>
<dbReference type="PROSITE" id="PS50977">
    <property type="entry name" value="HTH_TETR_2"/>
    <property type="match status" value="1"/>
</dbReference>
<evidence type="ECO:0000256" key="13">
    <source>
        <dbReference type="ARBA" id="ARBA00023033"/>
    </source>
</evidence>
<evidence type="ECO:0000256" key="8">
    <source>
        <dbReference type="ARBA" id="ARBA00022723"/>
    </source>
</evidence>
<dbReference type="InterPro" id="IPR001647">
    <property type="entry name" value="HTH_TetR"/>
</dbReference>
<keyword evidence="11" id="KW-0560">Oxidoreductase</keyword>
<keyword evidence="23" id="KW-1185">Reference proteome</keyword>
<dbReference type="InterPro" id="IPR039261">
    <property type="entry name" value="FNR_nucleotide-bd"/>
</dbReference>
<dbReference type="SUPFAM" id="SSF48264">
    <property type="entry name" value="Cytochrome P450"/>
    <property type="match status" value="1"/>
</dbReference>
<keyword evidence="8" id="KW-0479">Metal-binding</keyword>
<keyword evidence="14 17" id="KW-0238">DNA-binding</keyword>
<keyword evidence="6" id="KW-0285">Flavoprotein</keyword>
<accession>A0A1U7CIL0</accession>
<dbReference type="InterPro" id="IPR017927">
    <property type="entry name" value="FAD-bd_FR_type"/>
</dbReference>
<keyword evidence="13" id="KW-0503">Monooxygenase</keyword>
<evidence type="ECO:0000256" key="17">
    <source>
        <dbReference type="PROSITE-ProRule" id="PRU00335"/>
    </source>
</evidence>
<gene>
    <name evidence="22" type="primary">cypB</name>
    <name evidence="22" type="ORF">BSF38_00176</name>
</gene>
<dbReference type="SUPFAM" id="SSF52218">
    <property type="entry name" value="Flavoproteins"/>
    <property type="match status" value="1"/>
</dbReference>
<sequence>MCIMTIDSTSDRIVQAALRVFALSGVQKSSLDDVAAAAGVTRVTIYRRFDGKPGLIQAVCDLVLGPFERSARAGQDLVMTGFEAWIAGFIGDLRALPVDNFLPCLDEIHRAFPTIYEGFRLRREAAIDGMFESALRVARDAGRLRPGLHPVVVRAVFRSSVIGLGENPQLVAADLPGADVAATVIGVFLNGVLVPATSGGVKPMSEPRRAIPQPTIYPVVRNLPAIDQDAPIQSMMRLADEFGPFYRLSFPGQELLVASSHALVDELCDPSRFDKKVHEPLRQLRDLVDDGLFTAETSDPNWGAAHRILMPAFAPGALHDQFDGMADVADQMLLKWERYGPAQRIDVADEMTRLTLDTIALCGFGYRFNSFYRDGMHPFVGAMVRGLAEAGGRSRRVPLQTRLMLRTRRQYAEDLRLMRQVADELIAERKKQPRPEARDLLNRMLLAADPATGERLSEENIRNQMVTFLIAGHETTSGLLTFALYELLRNPEFLERARSEVDAVLGGDAPRVEHLARLGYLDQVLKETLRLWPTAPAFAVQPEQGDAAVGGYPVRSGETVLVLLPTLHRDPAVWGADADRFDPDRMAPEAFDKLPPNAWKPFGTGQRACIGRGFAMQEATLVLASVLQRFDLAPADPDYQLRIKETLTLKPDGFFIRARRRDRAVARRTSSTPGGRSVAVEPSPSGPAGGRPLRVLFGSNSGSSEAFAQRIATDARARGYAASLGPLDSAAGGLGTDGPVVIVTASYEGQPPENARRFVQWLEGAPAGACTGVRYAVFGCGNRDWARTYQAVPKKIDELIERAGGTRLVPRGEADGRGDFFGDFDRWYASFWGRLDGRPGPAVDRVDPSPALELEFVPGVRDSLLRQNHLQLGVVVENRELVDPSTSAGRSKRHVEIALPEGASYRAGDYLAVLPRNPTENVDRALRRFGLPYDAQVVIHPGDGVQTFLPTDAPVMAGEVLASYVELGHPATRLQIERLAAATPCPPEKRQLESWAADEGAYAAEVRDKRVSVLDLMERFASCDLSFAGFLQMLPPLKPRQYSISSSPLWSPDHCSLTFGVVSGPAWSGRGVHHGVASTYLADARPGAKIAVAVRPSHPGFHLPDSPAVPILMIAAGTGVAPFRGFVQELALRSASSTAATPAVLYFGCSHPDVDYLYRDEFAAWEQDGVVRLRPAFSRAPVGGVKYVQDRLWEERREVMDLIEKGGKVYVCGDGRRMAPEVRATLGRIYRELAGAEADRAEEWLADLEATIRYVVDVFA</sequence>
<evidence type="ECO:0000256" key="1">
    <source>
        <dbReference type="ARBA" id="ARBA00001917"/>
    </source>
</evidence>
<dbReference type="InterPro" id="IPR001433">
    <property type="entry name" value="OxRdtase_FAD/NAD-bd"/>
</dbReference>
<dbReference type="Gene3D" id="3.40.50.360">
    <property type="match status" value="1"/>
</dbReference>
<dbReference type="GO" id="GO:0003677">
    <property type="term" value="F:DNA binding"/>
    <property type="evidence" value="ECO:0007669"/>
    <property type="project" value="UniProtKB-UniRule"/>
</dbReference>
<keyword evidence="5" id="KW-0349">Heme</keyword>
<evidence type="ECO:0000256" key="3">
    <source>
        <dbReference type="ARBA" id="ARBA00010018"/>
    </source>
</evidence>
<dbReference type="InterPro" id="IPR003097">
    <property type="entry name" value="CysJ-like_FAD-binding"/>
</dbReference>
<dbReference type="Pfam" id="PF00258">
    <property type="entry name" value="Flavodoxin_1"/>
    <property type="match status" value="1"/>
</dbReference>
<dbReference type="Gene3D" id="1.20.990.10">
    <property type="entry name" value="NADPH-cytochrome p450 Reductase, Chain A, domain 3"/>
    <property type="match status" value="1"/>
</dbReference>
<name>A0A1U7CIL0_9BACT</name>
<dbReference type="Pfam" id="PF00067">
    <property type="entry name" value="p450"/>
    <property type="match status" value="1"/>
</dbReference>
<dbReference type="GO" id="GO:0004497">
    <property type="term" value="F:monooxygenase activity"/>
    <property type="evidence" value="ECO:0007669"/>
    <property type="project" value="UniProtKB-KW"/>
</dbReference>
<protein>
    <recommendedName>
        <fullName evidence="15">NADPH--hemoprotein reductase</fullName>
        <ecNumber evidence="15">1.6.2.4</ecNumber>
    </recommendedName>
</protein>
<dbReference type="SUPFAM" id="SSF46689">
    <property type="entry name" value="Homeodomain-like"/>
    <property type="match status" value="1"/>
</dbReference>
<evidence type="ECO:0000256" key="18">
    <source>
        <dbReference type="SAM" id="MobiDB-lite"/>
    </source>
</evidence>
<dbReference type="GO" id="GO:0020037">
    <property type="term" value="F:heme binding"/>
    <property type="evidence" value="ECO:0007669"/>
    <property type="project" value="InterPro"/>
</dbReference>
<evidence type="ECO:0000256" key="15">
    <source>
        <dbReference type="ARBA" id="ARBA00023797"/>
    </source>
</evidence>
<dbReference type="GO" id="GO:0050660">
    <property type="term" value="F:flavin adenine dinucleotide binding"/>
    <property type="evidence" value="ECO:0007669"/>
    <property type="project" value="TreeGrafter"/>
</dbReference>
<dbReference type="GO" id="GO:0005829">
    <property type="term" value="C:cytosol"/>
    <property type="evidence" value="ECO:0007669"/>
    <property type="project" value="TreeGrafter"/>
</dbReference>
<dbReference type="STRING" id="1387353.BSF38_00176"/>
<comment type="similarity">
    <text evidence="3">In the N-terminal section; belongs to the cytochrome P450 family.</text>
</comment>
<dbReference type="InterPro" id="IPR001128">
    <property type="entry name" value="Cyt_P450"/>
</dbReference>
<dbReference type="EMBL" id="CP019082">
    <property type="protein sequence ID" value="APW58772.1"/>
    <property type="molecule type" value="Genomic_DNA"/>
</dbReference>
<dbReference type="Gene3D" id="1.10.630.10">
    <property type="entry name" value="Cytochrome P450"/>
    <property type="match status" value="1"/>
</dbReference>
<evidence type="ECO:0000256" key="7">
    <source>
        <dbReference type="ARBA" id="ARBA00022643"/>
    </source>
</evidence>
<feature type="region of interest" description="Disordered" evidence="18">
    <location>
        <begin position="665"/>
        <end position="693"/>
    </location>
</feature>
<evidence type="ECO:0000256" key="4">
    <source>
        <dbReference type="ARBA" id="ARBA00022448"/>
    </source>
</evidence>
<evidence type="ECO:0000313" key="23">
    <source>
        <dbReference type="Proteomes" id="UP000186309"/>
    </source>
</evidence>
<dbReference type="GO" id="GO:0003958">
    <property type="term" value="F:NADPH-hemoprotein reductase activity"/>
    <property type="evidence" value="ECO:0007669"/>
    <property type="project" value="UniProtKB-EC"/>
</dbReference>
<dbReference type="InterPro" id="IPR029039">
    <property type="entry name" value="Flavoprotein-like_sf"/>
</dbReference>
<evidence type="ECO:0000256" key="2">
    <source>
        <dbReference type="ARBA" id="ARBA00001974"/>
    </source>
</evidence>
<dbReference type="Pfam" id="PF00175">
    <property type="entry name" value="NAD_binding_1"/>
    <property type="match status" value="1"/>
</dbReference>
<dbReference type="InterPro" id="IPR017972">
    <property type="entry name" value="Cyt_P450_CS"/>
</dbReference>
<dbReference type="CDD" id="cd11068">
    <property type="entry name" value="CYP120A1"/>
    <property type="match status" value="1"/>
</dbReference>
<dbReference type="PRINTS" id="PR00371">
    <property type="entry name" value="FPNCR"/>
</dbReference>
<dbReference type="Proteomes" id="UP000186309">
    <property type="component" value="Chromosome"/>
</dbReference>
<evidence type="ECO:0000256" key="11">
    <source>
        <dbReference type="ARBA" id="ARBA00023002"/>
    </source>
</evidence>
<dbReference type="Gene3D" id="3.40.50.80">
    <property type="entry name" value="Nucleotide-binding domain of ferredoxin-NADP reductase (FNR) module"/>
    <property type="match status" value="1"/>
</dbReference>
<dbReference type="GO" id="GO:0010181">
    <property type="term" value="F:FMN binding"/>
    <property type="evidence" value="ECO:0007669"/>
    <property type="project" value="InterPro"/>
</dbReference>
<keyword evidence="10" id="KW-0521">NADP</keyword>
<comment type="cofactor">
    <cofactor evidence="2">
        <name>FAD</name>
        <dbReference type="ChEBI" id="CHEBI:57692"/>
    </cofactor>
</comment>
<dbReference type="SUPFAM" id="SSF52343">
    <property type="entry name" value="Ferredoxin reductase-like, C-terminal NADP-linked domain"/>
    <property type="match status" value="1"/>
</dbReference>
<keyword evidence="7" id="KW-0288">FMN</keyword>
<feature type="DNA-binding region" description="H-T-H motif" evidence="17">
    <location>
        <begin position="30"/>
        <end position="49"/>
    </location>
</feature>
<dbReference type="FunFam" id="1.10.630.10:FF:000040">
    <property type="entry name" value="Bifunctional cytochrome P450/NADPH--P450 reductase"/>
    <property type="match status" value="1"/>
</dbReference>
<keyword evidence="4" id="KW-0813">Transport</keyword>
<dbReference type="PROSITE" id="PS51384">
    <property type="entry name" value="FAD_FR"/>
    <property type="match status" value="1"/>
</dbReference>
<dbReference type="InterPro" id="IPR036396">
    <property type="entry name" value="Cyt_P450_sf"/>
</dbReference>
<dbReference type="PRINTS" id="PR00455">
    <property type="entry name" value="HTHTETR"/>
</dbReference>
<comment type="cofactor">
    <cofactor evidence="1">
        <name>FMN</name>
        <dbReference type="ChEBI" id="CHEBI:58210"/>
    </cofactor>
</comment>
<evidence type="ECO:0000313" key="22">
    <source>
        <dbReference type="EMBL" id="APW58772.1"/>
    </source>
</evidence>
<evidence type="ECO:0000256" key="5">
    <source>
        <dbReference type="ARBA" id="ARBA00022617"/>
    </source>
</evidence>
<dbReference type="InterPro" id="IPR009057">
    <property type="entry name" value="Homeodomain-like_sf"/>
</dbReference>
<evidence type="ECO:0000259" key="20">
    <source>
        <dbReference type="PROSITE" id="PS50977"/>
    </source>
</evidence>
<dbReference type="GO" id="GO:0005506">
    <property type="term" value="F:iron ion binding"/>
    <property type="evidence" value="ECO:0007669"/>
    <property type="project" value="InterPro"/>
</dbReference>
<reference evidence="23" key="1">
    <citation type="submission" date="2016-12" db="EMBL/GenBank/DDBJ databases">
        <title>Comparative genomics of four Isosphaeraceae planctomycetes: a common pool of plasmids and glycoside hydrolase genes.</title>
        <authorList>
            <person name="Ivanova A."/>
        </authorList>
    </citation>
    <scope>NUCLEOTIDE SEQUENCE [LARGE SCALE GENOMIC DNA]</scope>
    <source>
        <strain evidence="23">PX4</strain>
    </source>
</reference>
<dbReference type="PRINTS" id="PR00369">
    <property type="entry name" value="FLAVODOXIN"/>
</dbReference>
<dbReference type="SUPFAM" id="SSF63380">
    <property type="entry name" value="Riboflavin synthase domain-like"/>
    <property type="match status" value="1"/>
</dbReference>
<dbReference type="InterPro" id="IPR001709">
    <property type="entry name" value="Flavoprot_Pyr_Nucl_cyt_Rdtase"/>
</dbReference>
<dbReference type="Pfam" id="PF00440">
    <property type="entry name" value="TetR_N"/>
    <property type="match status" value="1"/>
</dbReference>
<feature type="domain" description="HTH tetR-type" evidence="20">
    <location>
        <begin position="7"/>
        <end position="67"/>
    </location>
</feature>
<proteinExistence type="inferred from homology"/>
<dbReference type="InterPro" id="IPR001094">
    <property type="entry name" value="Flavdoxin-like"/>
</dbReference>
<evidence type="ECO:0000256" key="10">
    <source>
        <dbReference type="ARBA" id="ARBA00022857"/>
    </source>
</evidence>
<feature type="domain" description="FAD-binding FR-type" evidence="21">
    <location>
        <begin position="868"/>
        <end position="1104"/>
    </location>
</feature>
<dbReference type="Gene3D" id="1.10.357.10">
    <property type="entry name" value="Tetracycline Repressor, domain 2"/>
    <property type="match status" value="1"/>
</dbReference>
<organism evidence="22 23">
    <name type="scientific">Paludisphaera borealis</name>
    <dbReference type="NCBI Taxonomy" id="1387353"/>
    <lineage>
        <taxon>Bacteria</taxon>
        <taxon>Pseudomonadati</taxon>
        <taxon>Planctomycetota</taxon>
        <taxon>Planctomycetia</taxon>
        <taxon>Isosphaerales</taxon>
        <taxon>Isosphaeraceae</taxon>
        <taxon>Paludisphaera</taxon>
    </lineage>
</organism>
<evidence type="ECO:0000256" key="16">
    <source>
        <dbReference type="ARBA" id="ARBA00049342"/>
    </source>
</evidence>
<dbReference type="InterPro" id="IPR023173">
    <property type="entry name" value="NADPH_Cyt_P450_Rdtase_alpha"/>
</dbReference>
<comment type="catalytic activity">
    <reaction evidence="16">
        <text>2 oxidized [cytochrome P450] + NADPH = 2 reduced [cytochrome P450] + NADP(+) + H(+)</text>
        <dbReference type="Rhea" id="RHEA:24040"/>
        <dbReference type="Rhea" id="RHEA-COMP:14627"/>
        <dbReference type="Rhea" id="RHEA-COMP:14628"/>
        <dbReference type="ChEBI" id="CHEBI:15378"/>
        <dbReference type="ChEBI" id="CHEBI:55376"/>
        <dbReference type="ChEBI" id="CHEBI:57783"/>
        <dbReference type="ChEBI" id="CHEBI:58349"/>
        <dbReference type="ChEBI" id="CHEBI:60344"/>
        <dbReference type="EC" id="1.6.2.4"/>
    </reaction>
</comment>
<keyword evidence="9" id="KW-0274">FAD</keyword>
<dbReference type="AlphaFoldDB" id="A0A1U7CIL0"/>
<evidence type="ECO:0000259" key="21">
    <source>
        <dbReference type="PROSITE" id="PS51384"/>
    </source>
</evidence>
<dbReference type="PANTHER" id="PTHR19384">
    <property type="entry name" value="NITRIC OXIDE SYNTHASE-RELATED"/>
    <property type="match status" value="1"/>
</dbReference>
<dbReference type="GO" id="GO:0016705">
    <property type="term" value="F:oxidoreductase activity, acting on paired donors, with incorporation or reduction of molecular oxygen"/>
    <property type="evidence" value="ECO:0007669"/>
    <property type="project" value="InterPro"/>
</dbReference>
<dbReference type="PROSITE" id="PS50902">
    <property type="entry name" value="FLAVODOXIN_LIKE"/>
    <property type="match status" value="1"/>
</dbReference>
<feature type="domain" description="Flavodoxin-like" evidence="19">
    <location>
        <begin position="693"/>
        <end position="832"/>
    </location>
</feature>